<organism evidence="4 5">
    <name type="scientific">Rhodomicrobium vannielii (strain ATCC 17100 / DSM 162 / LMG 4299 / NCIMB 10020 / ATH 3.1.1)</name>
    <dbReference type="NCBI Taxonomy" id="648757"/>
    <lineage>
        <taxon>Bacteria</taxon>
        <taxon>Pseudomonadati</taxon>
        <taxon>Pseudomonadota</taxon>
        <taxon>Alphaproteobacteria</taxon>
        <taxon>Hyphomicrobiales</taxon>
        <taxon>Hyphomicrobiaceae</taxon>
        <taxon>Rhodomicrobium</taxon>
    </lineage>
</organism>
<dbReference type="eggNOG" id="COG1942">
    <property type="taxonomic scope" value="Bacteria"/>
</dbReference>
<dbReference type="InterPro" id="IPR014347">
    <property type="entry name" value="Tautomerase/MIF_sf"/>
</dbReference>
<evidence type="ECO:0000256" key="2">
    <source>
        <dbReference type="ARBA" id="ARBA00023235"/>
    </source>
</evidence>
<evidence type="ECO:0000256" key="1">
    <source>
        <dbReference type="ARBA" id="ARBA00006723"/>
    </source>
</evidence>
<accession>E3I1R7</accession>
<keyword evidence="5" id="KW-1185">Reference proteome</keyword>
<dbReference type="EMBL" id="CP002292">
    <property type="protein sequence ID" value="ADP70136.1"/>
    <property type="molecule type" value="Genomic_DNA"/>
</dbReference>
<feature type="domain" description="4-oxalocrotonate tautomerase-like" evidence="3">
    <location>
        <begin position="2"/>
        <end position="60"/>
    </location>
</feature>
<dbReference type="AlphaFoldDB" id="E3I1R7"/>
<dbReference type="Proteomes" id="UP000001399">
    <property type="component" value="Chromosome"/>
</dbReference>
<evidence type="ECO:0000313" key="5">
    <source>
        <dbReference type="Proteomes" id="UP000001399"/>
    </source>
</evidence>
<dbReference type="Gene3D" id="3.30.429.10">
    <property type="entry name" value="Macrophage Migration Inhibitory Factor"/>
    <property type="match status" value="1"/>
</dbReference>
<dbReference type="OrthoDB" id="7867220at2"/>
<reference evidence="5" key="1">
    <citation type="journal article" date="2011" name="J. Bacteriol.">
        <title>Genome sequences of eight morphologically diverse alphaproteobacteria.</title>
        <authorList>
            <consortium name="US DOE Joint Genome Institute"/>
            <person name="Brown P.J."/>
            <person name="Kysela D.T."/>
            <person name="Buechlein A."/>
            <person name="Hemmerich C."/>
            <person name="Brun Y.V."/>
        </authorList>
    </citation>
    <scope>NUCLEOTIDE SEQUENCE [LARGE SCALE GENOMIC DNA]</scope>
    <source>
        <strain evidence="5">ATCC 17100 / ATH 3.1.1 / DSM 162 / LMG 4299</strain>
    </source>
</reference>
<protein>
    <submittedName>
        <fullName evidence="4">4-oxalocrotonate tautomerase family enzyme</fullName>
    </submittedName>
</protein>
<dbReference type="KEGG" id="rva:Rvan_0860"/>
<comment type="similarity">
    <text evidence="1">Belongs to the 4-oxalocrotonate tautomerase family.</text>
</comment>
<evidence type="ECO:0000313" key="4">
    <source>
        <dbReference type="EMBL" id="ADP70136.1"/>
    </source>
</evidence>
<name>E3I1R7_RHOVT</name>
<evidence type="ECO:0000259" key="3">
    <source>
        <dbReference type="Pfam" id="PF01361"/>
    </source>
</evidence>
<dbReference type="GO" id="GO:0016853">
    <property type="term" value="F:isomerase activity"/>
    <property type="evidence" value="ECO:0007669"/>
    <property type="project" value="UniProtKB-KW"/>
</dbReference>
<gene>
    <name evidence="4" type="ordered locus">Rvan_0860</name>
</gene>
<sequence>MPIITVRIAKGRPTETKRALAAALTRSAAETLDVPAEWVTVLIEEYDRENWATGGELHADKFGKGFGRKGSDEA</sequence>
<proteinExistence type="inferred from homology"/>
<dbReference type="PANTHER" id="PTHR35530">
    <property type="entry name" value="TAUTOMERASE-RELATED"/>
    <property type="match status" value="1"/>
</dbReference>
<dbReference type="PANTHER" id="PTHR35530:SF2">
    <property type="entry name" value="BSL4019 PROTEIN"/>
    <property type="match status" value="1"/>
</dbReference>
<dbReference type="Pfam" id="PF01361">
    <property type="entry name" value="Tautomerase"/>
    <property type="match status" value="1"/>
</dbReference>
<dbReference type="InterPro" id="IPR004370">
    <property type="entry name" value="4-OT-like_dom"/>
</dbReference>
<keyword evidence="2" id="KW-0413">Isomerase</keyword>
<dbReference type="SUPFAM" id="SSF55331">
    <property type="entry name" value="Tautomerase/MIF"/>
    <property type="match status" value="1"/>
</dbReference>
<dbReference type="HOGENOM" id="CLU_148073_5_3_5"/>